<dbReference type="Proteomes" id="UP000649604">
    <property type="component" value="Unassembled WGS sequence"/>
</dbReference>
<evidence type="ECO:0000313" key="2">
    <source>
        <dbReference type="EMBL" id="MBD3327123.1"/>
    </source>
</evidence>
<evidence type="ECO:0000259" key="1">
    <source>
        <dbReference type="Pfam" id="PF00535"/>
    </source>
</evidence>
<dbReference type="CDD" id="cd04179">
    <property type="entry name" value="DPM_DPG-synthase_like"/>
    <property type="match status" value="1"/>
</dbReference>
<feature type="domain" description="Glycosyltransferase 2-like" evidence="1">
    <location>
        <begin position="231"/>
        <end position="371"/>
    </location>
</feature>
<dbReference type="PANTHER" id="PTHR10859:SF91">
    <property type="entry name" value="DOLICHYL-PHOSPHATE BETA-GLUCOSYLTRANSFERASE"/>
    <property type="match status" value="1"/>
</dbReference>
<dbReference type="EMBL" id="WJJP01000691">
    <property type="protein sequence ID" value="MBD3327123.1"/>
    <property type="molecule type" value="Genomic_DNA"/>
</dbReference>
<dbReference type="InterPro" id="IPR001173">
    <property type="entry name" value="Glyco_trans_2-like"/>
</dbReference>
<dbReference type="Pfam" id="PF00535">
    <property type="entry name" value="Glycos_transf_2"/>
    <property type="match status" value="1"/>
</dbReference>
<protein>
    <submittedName>
        <fullName evidence="2">Glycosyltransferase</fullName>
    </submittedName>
</protein>
<comment type="caution">
    <text evidence="2">The sequence shown here is derived from an EMBL/GenBank/DDBJ whole genome shotgun (WGS) entry which is preliminary data.</text>
</comment>
<dbReference type="AlphaFoldDB" id="A0A9D5JZT6"/>
<dbReference type="GO" id="GO:0006487">
    <property type="term" value="P:protein N-linked glycosylation"/>
    <property type="evidence" value="ECO:0007669"/>
    <property type="project" value="TreeGrafter"/>
</dbReference>
<dbReference type="PANTHER" id="PTHR10859">
    <property type="entry name" value="GLYCOSYL TRANSFERASE"/>
    <property type="match status" value="1"/>
</dbReference>
<gene>
    <name evidence="2" type="ORF">GF339_21225</name>
</gene>
<organism evidence="2 3">
    <name type="scientific">candidate division KSB3 bacterium</name>
    <dbReference type="NCBI Taxonomy" id="2044937"/>
    <lineage>
        <taxon>Bacteria</taxon>
        <taxon>candidate division KSB3</taxon>
    </lineage>
</organism>
<evidence type="ECO:0000313" key="3">
    <source>
        <dbReference type="Proteomes" id="UP000649604"/>
    </source>
</evidence>
<name>A0A9D5JZT6_9BACT</name>
<accession>A0A9D5JZT6</accession>
<dbReference type="InterPro" id="IPR029044">
    <property type="entry name" value="Nucleotide-diphossugar_trans"/>
</dbReference>
<sequence length="466" mass="54286">MKSNRIKSEAIGLSGKMINSQKRSVFENPKSQQKISLQIGEKEGRFTTLWRRRVRRFYASIIPSHISESQQLWLITPQEVVNFVERLRQPEYDVSSIEYVCILETIADIYDIMEFFSLLRKKLADHARIIYFNHNWKWFPIFKIAGLWGLCRKRAFGNLYHTSDLDCFADMSGLENVKKIPRYLLPFALPGIGKFFDSFLAKLPVCRAFTLITVFIARKAVDHSNQEHSVTVLIPCKNEENNVEAAIKRMPAFGKSLEILFINDKSTDRTEETILHCQNNFLEKNIQLAQGKGQGKGEAIRTGMKEATGDICMILDADLTVIPEDLPQFYDAMNLRRADFLYGTRLVYPQEEEAMRFANTVGNVGFSMIFSYILEQRVTDTLCGTKVFWRRDWPIFEETRWILDNYDLWGDYNLIFGAAYYGLKLGELPVRYFNRLEGMTKMEKRIKNGMIMLKVAWQALWKIKFH</sequence>
<reference evidence="2" key="1">
    <citation type="submission" date="2019-11" db="EMBL/GenBank/DDBJ databases">
        <title>Microbial mats filling the niche in hypersaline microbial mats.</title>
        <authorList>
            <person name="Wong H.L."/>
            <person name="Macleod F.I."/>
            <person name="White R.A. III"/>
            <person name="Burns B.P."/>
        </authorList>
    </citation>
    <scope>NUCLEOTIDE SEQUENCE</scope>
    <source>
        <strain evidence="2">Rbin_158</strain>
    </source>
</reference>
<dbReference type="Gene3D" id="3.90.550.10">
    <property type="entry name" value="Spore Coat Polysaccharide Biosynthesis Protein SpsA, Chain A"/>
    <property type="match status" value="1"/>
</dbReference>
<dbReference type="SUPFAM" id="SSF53448">
    <property type="entry name" value="Nucleotide-diphospho-sugar transferases"/>
    <property type="match status" value="1"/>
</dbReference>
<proteinExistence type="predicted"/>